<dbReference type="GO" id="GO:0008610">
    <property type="term" value="P:lipid biosynthetic process"/>
    <property type="evidence" value="ECO:0007669"/>
    <property type="project" value="InterPro"/>
</dbReference>
<evidence type="ECO:0000256" key="4">
    <source>
        <dbReference type="ARBA" id="ARBA00023136"/>
    </source>
</evidence>
<evidence type="ECO:0000256" key="5">
    <source>
        <dbReference type="SAM" id="Phobius"/>
    </source>
</evidence>
<dbReference type="GO" id="GO:0005506">
    <property type="term" value="F:iron ion binding"/>
    <property type="evidence" value="ECO:0007669"/>
    <property type="project" value="InterPro"/>
</dbReference>
<dbReference type="AlphaFoldDB" id="A0A383E968"/>
<organism evidence="7">
    <name type="scientific">marine metagenome</name>
    <dbReference type="NCBI Taxonomy" id="408172"/>
    <lineage>
        <taxon>unclassified sequences</taxon>
        <taxon>metagenomes</taxon>
        <taxon>ecological metagenomes</taxon>
    </lineage>
</organism>
<accession>A0A383E968</accession>
<evidence type="ECO:0000256" key="2">
    <source>
        <dbReference type="ARBA" id="ARBA00022692"/>
    </source>
</evidence>
<evidence type="ECO:0000259" key="6">
    <source>
        <dbReference type="Pfam" id="PF04116"/>
    </source>
</evidence>
<dbReference type="PANTHER" id="PTHR11863">
    <property type="entry name" value="STEROL DESATURASE"/>
    <property type="match status" value="1"/>
</dbReference>
<protein>
    <recommendedName>
        <fullName evidence="6">Fatty acid hydroxylase domain-containing protein</fullName>
    </recommendedName>
</protein>
<feature type="transmembrane region" description="Helical" evidence="5">
    <location>
        <begin position="99"/>
        <end position="119"/>
    </location>
</feature>
<dbReference type="GO" id="GO:0016020">
    <property type="term" value="C:membrane"/>
    <property type="evidence" value="ECO:0007669"/>
    <property type="project" value="UniProtKB-SubCell"/>
</dbReference>
<dbReference type="GO" id="GO:0016491">
    <property type="term" value="F:oxidoreductase activity"/>
    <property type="evidence" value="ECO:0007669"/>
    <property type="project" value="InterPro"/>
</dbReference>
<sequence length="183" mass="22052">FYQILLLWSYANGYISQTNFSLNPFWFVALFFLIIFFESIHFYFVHRLFHFKFFYKFFHHIHHRNISPGPWSGISMHPIEHLFYFSSVLIHFIIPSHPIHIIFHFIILTIGAVIGHCGFDGFLIKKKNKIALGHFHHQLHHRYFECNYGTIETPLDVWFKSFHDGTSDVTKSMRNKRRKIHNI</sequence>
<keyword evidence="3 5" id="KW-1133">Transmembrane helix</keyword>
<gene>
    <name evidence="7" type="ORF">METZ01_LOCUS506230</name>
</gene>
<comment type="subcellular location">
    <subcellularLocation>
        <location evidence="1">Membrane</location>
    </subcellularLocation>
</comment>
<feature type="domain" description="Fatty acid hydroxylase" evidence="6">
    <location>
        <begin position="31"/>
        <end position="160"/>
    </location>
</feature>
<dbReference type="InterPro" id="IPR050307">
    <property type="entry name" value="Sterol_Desaturase_Related"/>
</dbReference>
<evidence type="ECO:0000313" key="7">
    <source>
        <dbReference type="EMBL" id="SVE53376.1"/>
    </source>
</evidence>
<keyword evidence="2 5" id="KW-0812">Transmembrane</keyword>
<feature type="transmembrane region" description="Helical" evidence="5">
    <location>
        <begin position="25"/>
        <end position="49"/>
    </location>
</feature>
<name>A0A383E968_9ZZZZ</name>
<evidence type="ECO:0000256" key="3">
    <source>
        <dbReference type="ARBA" id="ARBA00022989"/>
    </source>
</evidence>
<feature type="non-terminal residue" evidence="7">
    <location>
        <position position="1"/>
    </location>
</feature>
<evidence type="ECO:0000256" key="1">
    <source>
        <dbReference type="ARBA" id="ARBA00004370"/>
    </source>
</evidence>
<dbReference type="EMBL" id="UINC01223961">
    <property type="protein sequence ID" value="SVE53376.1"/>
    <property type="molecule type" value="Genomic_DNA"/>
</dbReference>
<dbReference type="InterPro" id="IPR006694">
    <property type="entry name" value="Fatty_acid_hydroxylase"/>
</dbReference>
<proteinExistence type="predicted"/>
<keyword evidence="4 5" id="KW-0472">Membrane</keyword>
<reference evidence="7" key="1">
    <citation type="submission" date="2018-05" db="EMBL/GenBank/DDBJ databases">
        <authorList>
            <person name="Lanie J.A."/>
            <person name="Ng W.-L."/>
            <person name="Kazmierczak K.M."/>
            <person name="Andrzejewski T.M."/>
            <person name="Davidsen T.M."/>
            <person name="Wayne K.J."/>
            <person name="Tettelin H."/>
            <person name="Glass J.I."/>
            <person name="Rusch D."/>
            <person name="Podicherti R."/>
            <person name="Tsui H.-C.T."/>
            <person name="Winkler M.E."/>
        </authorList>
    </citation>
    <scope>NUCLEOTIDE SEQUENCE</scope>
</reference>
<dbReference type="Pfam" id="PF04116">
    <property type="entry name" value="FA_hydroxylase"/>
    <property type="match status" value="1"/>
</dbReference>